<dbReference type="EMBL" id="JACHLI010000028">
    <property type="protein sequence ID" value="MBB4866522.1"/>
    <property type="molecule type" value="Genomic_DNA"/>
</dbReference>
<gene>
    <name evidence="2" type="ORF">HNP46_005427</name>
</gene>
<comment type="caution">
    <text evidence="2">The sequence shown here is derived from an EMBL/GenBank/DDBJ whole genome shotgun (WGS) entry which is preliminary data.</text>
</comment>
<evidence type="ECO:0000256" key="1">
    <source>
        <dbReference type="SAM" id="MobiDB-lite"/>
    </source>
</evidence>
<evidence type="ECO:0000313" key="2">
    <source>
        <dbReference type="EMBL" id="MBB4866522.1"/>
    </source>
</evidence>
<dbReference type="AlphaFoldDB" id="A0A7W7KPE4"/>
<dbReference type="InterPro" id="IPR020493">
    <property type="entry name" value="Uncharacterised_HI0310"/>
</dbReference>
<reference evidence="2 3" key="1">
    <citation type="submission" date="2020-08" db="EMBL/GenBank/DDBJ databases">
        <title>Functional genomics of gut bacteria from endangered species of beetles.</title>
        <authorList>
            <person name="Carlos-Shanley C."/>
        </authorList>
    </citation>
    <scope>NUCLEOTIDE SEQUENCE [LARGE SCALE GENOMIC DNA]</scope>
    <source>
        <strain evidence="2 3">S00179</strain>
    </source>
</reference>
<protein>
    <submittedName>
        <fullName evidence="2">Membrane-bound lytic murein transglycosylase B</fullName>
    </submittedName>
</protein>
<name>A0A7W7KPE4_PSENT</name>
<sequence length="129" mass="12973">MKKLFILFAACAMLAACDKKDESTSQSAAPAASSQSSASPASTPAAAPAAPAAPQASAASSELPKECDDYVARVKACVTKAGGAAAQFDQALEQSKAQWNAVSDKSQLVAGCKAANDQFGQMAAALKCE</sequence>
<dbReference type="Proteomes" id="UP000566995">
    <property type="component" value="Unassembled WGS sequence"/>
</dbReference>
<dbReference type="RefSeq" id="WP_184595070.1">
    <property type="nucleotide sequence ID" value="NZ_JACHLI010000028.1"/>
</dbReference>
<dbReference type="PROSITE" id="PS51257">
    <property type="entry name" value="PROKAR_LIPOPROTEIN"/>
    <property type="match status" value="1"/>
</dbReference>
<evidence type="ECO:0000313" key="3">
    <source>
        <dbReference type="Proteomes" id="UP000566995"/>
    </source>
</evidence>
<proteinExistence type="predicted"/>
<accession>A0A7W7KPE4</accession>
<organism evidence="2 3">
    <name type="scientific">Pseudomonas nitroreducens</name>
    <dbReference type="NCBI Taxonomy" id="46680"/>
    <lineage>
        <taxon>Bacteria</taxon>
        <taxon>Pseudomonadati</taxon>
        <taxon>Pseudomonadota</taxon>
        <taxon>Gammaproteobacteria</taxon>
        <taxon>Pseudomonadales</taxon>
        <taxon>Pseudomonadaceae</taxon>
        <taxon>Pseudomonas</taxon>
    </lineage>
</organism>
<dbReference type="Pfam" id="PF17274">
    <property type="entry name" value="DUF5339"/>
    <property type="match status" value="1"/>
</dbReference>
<feature type="region of interest" description="Disordered" evidence="1">
    <location>
        <begin position="24"/>
        <end position="60"/>
    </location>
</feature>